<sequence>WVAKFHENAKCLCLSQGEREAFDFIGKAKFADDQLPDFLKSTRDPNSQGMIGFPDSGSEILALPSTEKAGHGTDASVAVFDEADFHPYLEINFAAVKPTIDAGGLGIMLSKRDKTRKSSTFTKFYLQGKTKDSNFISIFLPALLPPGRTLEWIEYVSKDLPQWQRDQEYPLTEAAFLSTPDVIKFYDIDALSNMEARSIKPIKHELSDKYKTVRIYKPCVVGVKYCCFTDPSDGKEDPHVIIVVDAQTGEEVACSWGKTPATQCAQMHDELIRYYNNAYNTGEVNAKPGGIFIKTLEDLGTPNMHVQNKNKVGWWTSSGAKRDMIWGLEDAVRNIQIQIHTPEARDELSDIQQIQGEDPQAPQGGHDDFMMAWGGLCQIRRDVKFGGIKIESFSYRA</sequence>
<proteinExistence type="predicted"/>
<comment type="caution">
    <text evidence="1">The sequence shown here is derived from an EMBL/GenBank/DDBJ whole genome shotgun (WGS) entry which is preliminary data.</text>
</comment>
<organism evidence="1">
    <name type="scientific">marine sediment metagenome</name>
    <dbReference type="NCBI Taxonomy" id="412755"/>
    <lineage>
        <taxon>unclassified sequences</taxon>
        <taxon>metagenomes</taxon>
        <taxon>ecological metagenomes</taxon>
    </lineage>
</organism>
<evidence type="ECO:0000313" key="1">
    <source>
        <dbReference type="EMBL" id="KKL41709.1"/>
    </source>
</evidence>
<name>A0A0F9EZJ8_9ZZZZ</name>
<gene>
    <name evidence="1" type="ORF">LCGC14_2367610</name>
</gene>
<dbReference type="InterPro" id="IPR027417">
    <property type="entry name" value="P-loop_NTPase"/>
</dbReference>
<feature type="non-terminal residue" evidence="1">
    <location>
        <position position="1"/>
    </location>
</feature>
<reference evidence="1" key="1">
    <citation type="journal article" date="2015" name="Nature">
        <title>Complex archaea that bridge the gap between prokaryotes and eukaryotes.</title>
        <authorList>
            <person name="Spang A."/>
            <person name="Saw J.H."/>
            <person name="Jorgensen S.L."/>
            <person name="Zaremba-Niedzwiedzka K."/>
            <person name="Martijn J."/>
            <person name="Lind A.E."/>
            <person name="van Eijk R."/>
            <person name="Schleper C."/>
            <person name="Guy L."/>
            <person name="Ettema T.J."/>
        </authorList>
    </citation>
    <scope>NUCLEOTIDE SEQUENCE</scope>
</reference>
<dbReference type="AlphaFoldDB" id="A0A0F9EZJ8"/>
<protein>
    <recommendedName>
        <fullName evidence="2">Terminase large subunit gp17-like C-terminal domain-containing protein</fullName>
    </recommendedName>
</protein>
<accession>A0A0F9EZJ8</accession>
<dbReference type="Gene3D" id="3.40.50.300">
    <property type="entry name" value="P-loop containing nucleotide triphosphate hydrolases"/>
    <property type="match status" value="1"/>
</dbReference>
<dbReference type="Gene3D" id="3.30.420.240">
    <property type="match status" value="1"/>
</dbReference>
<dbReference type="EMBL" id="LAZR01034829">
    <property type="protein sequence ID" value="KKL41709.1"/>
    <property type="molecule type" value="Genomic_DNA"/>
</dbReference>
<evidence type="ECO:0008006" key="2">
    <source>
        <dbReference type="Google" id="ProtNLM"/>
    </source>
</evidence>